<keyword evidence="4" id="KW-1185">Reference proteome</keyword>
<dbReference type="Proteomes" id="UP001272987">
    <property type="component" value="Unassembled WGS sequence"/>
</dbReference>
<evidence type="ECO:0000256" key="1">
    <source>
        <dbReference type="SAM" id="SignalP"/>
    </source>
</evidence>
<organism evidence="2 5">
    <name type="scientific">Streptomyces acidiscabies</name>
    <dbReference type="NCBI Taxonomy" id="42234"/>
    <lineage>
        <taxon>Bacteria</taxon>
        <taxon>Bacillati</taxon>
        <taxon>Actinomycetota</taxon>
        <taxon>Actinomycetes</taxon>
        <taxon>Kitasatosporales</taxon>
        <taxon>Streptomycetaceae</taxon>
        <taxon>Streptomyces</taxon>
    </lineage>
</organism>
<feature type="signal peptide" evidence="1">
    <location>
        <begin position="1"/>
        <end position="35"/>
    </location>
</feature>
<feature type="chain" id="PRO_5042868617" evidence="1">
    <location>
        <begin position="36"/>
        <end position="269"/>
    </location>
</feature>
<reference evidence="2 4" key="1">
    <citation type="journal article" date="2023" name="Microb. Genom.">
        <title>Mesoterricola silvestris gen. nov., sp. nov., Mesoterricola sediminis sp. nov., Geothrix oryzae sp. nov., Geothrix edaphica sp. nov., Geothrix rubra sp. nov., and Geothrix limicola sp. nov., six novel members of Acidobacteriota isolated from soils.</title>
        <authorList>
            <person name="Weisberg A.J."/>
            <person name="Pearce E."/>
            <person name="Kramer C.G."/>
            <person name="Chang J.H."/>
            <person name="Clarke C.R."/>
        </authorList>
    </citation>
    <scope>NUCLEOTIDE SEQUENCE</scope>
    <source>
        <strain evidence="3 4">NB05-1H</strain>
        <strain evidence="2">NRRL_B-16521</strain>
    </source>
</reference>
<dbReference type="EMBL" id="JARAWC010000074">
    <property type="protein sequence ID" value="MDX2966926.1"/>
    <property type="molecule type" value="Genomic_DNA"/>
</dbReference>
<gene>
    <name evidence="2" type="ORF">PV399_45615</name>
    <name evidence="3" type="ORF">PV666_30450</name>
</gene>
<protein>
    <submittedName>
        <fullName evidence="2">Uncharacterized protein</fullName>
    </submittedName>
</protein>
<evidence type="ECO:0000313" key="4">
    <source>
        <dbReference type="Proteomes" id="UP001272987"/>
    </source>
</evidence>
<evidence type="ECO:0000313" key="2">
    <source>
        <dbReference type="EMBL" id="MDX2966926.1"/>
    </source>
</evidence>
<comment type="caution">
    <text evidence="2">The sequence shown here is derived from an EMBL/GenBank/DDBJ whole genome shotgun (WGS) entry which is preliminary data.</text>
</comment>
<sequence>MTATARSMGTKLVGAATALTTAAIFAFAGAQPARADTVSDFTGYLGYVKQAYDAYQKFFGNQLTLDEATTRIENAISVAKTEILNEVDAVATADVQACARSAVIEVADIRRLSPDNLQAFAMAATSCATLAQSDISNVSQLASVNQLGFALNTVGPIALFARTYAGLSTDLLRQTLVSANQTVVTRLTPRCFATPLWGDAEPGARSVEAQLQCTAFNGNVGLDWVTVTGLRYRQPLPPLPASTYEYAASEAVRATSYVSSAAALPELTA</sequence>
<evidence type="ECO:0000313" key="3">
    <source>
        <dbReference type="EMBL" id="MDX3022172.1"/>
    </source>
</evidence>
<name>A0AAP6BLD4_9ACTN</name>
<evidence type="ECO:0000313" key="5">
    <source>
        <dbReference type="Proteomes" id="UP001282288"/>
    </source>
</evidence>
<dbReference type="RefSeq" id="WP_141655662.1">
    <property type="nucleotide sequence ID" value="NZ_BCMK01000008.1"/>
</dbReference>
<proteinExistence type="predicted"/>
<dbReference type="EMBL" id="JARAWP010000019">
    <property type="protein sequence ID" value="MDX3022172.1"/>
    <property type="molecule type" value="Genomic_DNA"/>
</dbReference>
<accession>A0AAP6BLD4</accession>
<dbReference type="AlphaFoldDB" id="A0AAP6BLD4"/>
<keyword evidence="1" id="KW-0732">Signal</keyword>
<dbReference type="Proteomes" id="UP001282288">
    <property type="component" value="Unassembled WGS sequence"/>
</dbReference>